<feature type="signal peptide" evidence="2">
    <location>
        <begin position="1"/>
        <end position="25"/>
    </location>
</feature>
<feature type="compositionally biased region" description="Polar residues" evidence="1">
    <location>
        <begin position="117"/>
        <end position="130"/>
    </location>
</feature>
<dbReference type="Proteomes" id="UP001526430">
    <property type="component" value="Unassembled WGS sequence"/>
</dbReference>
<evidence type="ECO:0000313" key="4">
    <source>
        <dbReference type="Proteomes" id="UP001526430"/>
    </source>
</evidence>
<comment type="caution">
    <text evidence="3">The sequence shown here is derived from an EMBL/GenBank/DDBJ whole genome shotgun (WGS) entry which is preliminary data.</text>
</comment>
<accession>A0ABT3P264</accession>
<organism evidence="3 4">
    <name type="scientific">Sabulicella glaciei</name>
    <dbReference type="NCBI Taxonomy" id="2984948"/>
    <lineage>
        <taxon>Bacteria</taxon>
        <taxon>Pseudomonadati</taxon>
        <taxon>Pseudomonadota</taxon>
        <taxon>Alphaproteobacteria</taxon>
        <taxon>Acetobacterales</taxon>
        <taxon>Acetobacteraceae</taxon>
        <taxon>Sabulicella</taxon>
    </lineage>
</organism>
<keyword evidence="2" id="KW-0732">Signal</keyword>
<feature type="chain" id="PRO_5045249433" evidence="2">
    <location>
        <begin position="26"/>
        <end position="130"/>
    </location>
</feature>
<proteinExistence type="predicted"/>
<keyword evidence="4" id="KW-1185">Reference proteome</keyword>
<evidence type="ECO:0000256" key="1">
    <source>
        <dbReference type="SAM" id="MobiDB-lite"/>
    </source>
</evidence>
<gene>
    <name evidence="3" type="ORF">OF850_23240</name>
</gene>
<reference evidence="3 4" key="1">
    <citation type="submission" date="2022-10" db="EMBL/GenBank/DDBJ databases">
        <title>Roseococcus glaciei nov., sp. nov., isolated from glacier.</title>
        <authorList>
            <person name="Liu Q."/>
            <person name="Xin Y.-H."/>
        </authorList>
    </citation>
    <scope>NUCLEOTIDE SEQUENCE [LARGE SCALE GENOMIC DNA]</scope>
    <source>
        <strain evidence="3 4">MDT2-1-1</strain>
    </source>
</reference>
<dbReference type="EMBL" id="JAPFQI010000043">
    <property type="protein sequence ID" value="MCW8088497.1"/>
    <property type="molecule type" value="Genomic_DNA"/>
</dbReference>
<evidence type="ECO:0000256" key="2">
    <source>
        <dbReference type="SAM" id="SignalP"/>
    </source>
</evidence>
<protein>
    <submittedName>
        <fullName evidence="3">Uncharacterized protein</fullName>
    </submittedName>
</protein>
<feature type="region of interest" description="Disordered" evidence="1">
    <location>
        <begin position="108"/>
        <end position="130"/>
    </location>
</feature>
<sequence>MSKILKGLARSAAIAFLLGTGTAQAQSCPCMSRGAEDSSIDYGTERPNNIVGGGSLVARFEEANHTFTYFEPQYEQAAQGGMVSHVFTSGDGRAEVVWVPAGTRPSTMVTLGGDGSLPQQRGRQQRLASR</sequence>
<name>A0ABT3P264_9PROT</name>
<evidence type="ECO:0000313" key="3">
    <source>
        <dbReference type="EMBL" id="MCW8088497.1"/>
    </source>
</evidence>